<protein>
    <submittedName>
        <fullName evidence="2">Uncharacterized protein</fullName>
    </submittedName>
</protein>
<evidence type="ECO:0000256" key="1">
    <source>
        <dbReference type="SAM" id="MobiDB-lite"/>
    </source>
</evidence>
<evidence type="ECO:0000313" key="2">
    <source>
        <dbReference type="EMBL" id="KAG5579030.1"/>
    </source>
</evidence>
<sequence length="66" mass="7095">MTLLMNDPPLAKTFEIYEKVVAKSPHGFTVSADGVCEITPIAGEGEGTSVGGWSQEKRGCQRNLEL</sequence>
<keyword evidence="3" id="KW-1185">Reference proteome</keyword>
<evidence type="ECO:0000313" key="3">
    <source>
        <dbReference type="Proteomes" id="UP000824120"/>
    </source>
</evidence>
<organism evidence="2 3">
    <name type="scientific">Solanum commersonii</name>
    <name type="common">Commerson's wild potato</name>
    <name type="synonym">Commerson's nightshade</name>
    <dbReference type="NCBI Taxonomy" id="4109"/>
    <lineage>
        <taxon>Eukaryota</taxon>
        <taxon>Viridiplantae</taxon>
        <taxon>Streptophyta</taxon>
        <taxon>Embryophyta</taxon>
        <taxon>Tracheophyta</taxon>
        <taxon>Spermatophyta</taxon>
        <taxon>Magnoliopsida</taxon>
        <taxon>eudicotyledons</taxon>
        <taxon>Gunneridae</taxon>
        <taxon>Pentapetalae</taxon>
        <taxon>asterids</taxon>
        <taxon>lamiids</taxon>
        <taxon>Solanales</taxon>
        <taxon>Solanaceae</taxon>
        <taxon>Solanoideae</taxon>
        <taxon>Solaneae</taxon>
        <taxon>Solanum</taxon>
    </lineage>
</organism>
<dbReference type="Proteomes" id="UP000824120">
    <property type="component" value="Chromosome 10"/>
</dbReference>
<name>A0A9J5WVQ2_SOLCO</name>
<comment type="caution">
    <text evidence="2">The sequence shown here is derived from an EMBL/GenBank/DDBJ whole genome shotgun (WGS) entry which is preliminary data.</text>
</comment>
<feature type="compositionally biased region" description="Basic and acidic residues" evidence="1">
    <location>
        <begin position="55"/>
        <end position="66"/>
    </location>
</feature>
<proteinExistence type="predicted"/>
<dbReference type="EMBL" id="JACXVP010000010">
    <property type="protein sequence ID" value="KAG5579030.1"/>
    <property type="molecule type" value="Genomic_DNA"/>
</dbReference>
<dbReference type="AlphaFoldDB" id="A0A9J5WVQ2"/>
<gene>
    <name evidence="2" type="ORF">H5410_049657</name>
</gene>
<accession>A0A9J5WVQ2</accession>
<feature type="region of interest" description="Disordered" evidence="1">
    <location>
        <begin position="45"/>
        <end position="66"/>
    </location>
</feature>
<reference evidence="2 3" key="1">
    <citation type="submission" date="2020-09" db="EMBL/GenBank/DDBJ databases">
        <title>De no assembly of potato wild relative species, Solanum commersonii.</title>
        <authorList>
            <person name="Cho K."/>
        </authorList>
    </citation>
    <scope>NUCLEOTIDE SEQUENCE [LARGE SCALE GENOMIC DNA]</scope>
    <source>
        <strain evidence="2">LZ3.2</strain>
        <tissue evidence="2">Leaf</tissue>
    </source>
</reference>